<evidence type="ECO:0000256" key="1">
    <source>
        <dbReference type="SAM" id="MobiDB-lite"/>
    </source>
</evidence>
<dbReference type="ExpressionAtlas" id="A0A1W0VXB7">
    <property type="expression patterns" value="baseline and differential"/>
</dbReference>
<dbReference type="PANTHER" id="PTHR34685">
    <property type="entry name" value="RED CHLOROPHYLL CATABOLITE REDUCTASE, CHLOROPLASTIC"/>
    <property type="match status" value="1"/>
</dbReference>
<protein>
    <recommendedName>
        <fullName evidence="4">Red chlorophyll catabolite reductase</fullName>
    </recommendedName>
</protein>
<dbReference type="InterPro" id="IPR009439">
    <property type="entry name" value="RCC_reductase"/>
</dbReference>
<sequence length="382" mass="41805">MPPWAGRSLSRVNLAVVDPMCIEGEGGLFRPHLTLPIRGRDRLTGISFPSMLRLEQYLRLLPATTHATAPALISASSSLSYPLPNLSALRLPRSRPPTLRGKTSSAVRASAGPDATVKRAPEMAQREVARAVADQAVARLGARLLPSSVPADVAEFRNGAGNAVGSLDVHRGSPGSSIDFMLQSSLHCKVPNGAIDITSILIFLNASTNAPHFLLELIQGRSTSIVVILDLLPRKDLAFHPDYLQKYYEETRMDEQRGKIEELPQTRPYRSPSLFVRSACSPTAIMVNIDCGQGGEKALEEIMHGQLATVIQEVLQIWLDNCADSTTEMDEVERDCLLKRDRIVRSKSIEVDLTANLPRMFGPDVSSRVITEIRKAFGVQEP</sequence>
<organism evidence="2 3">
    <name type="scientific">Sorghum bicolor</name>
    <name type="common">Sorghum</name>
    <name type="synonym">Sorghum vulgare</name>
    <dbReference type="NCBI Taxonomy" id="4558"/>
    <lineage>
        <taxon>Eukaryota</taxon>
        <taxon>Viridiplantae</taxon>
        <taxon>Streptophyta</taxon>
        <taxon>Embryophyta</taxon>
        <taxon>Tracheophyta</taxon>
        <taxon>Spermatophyta</taxon>
        <taxon>Magnoliopsida</taxon>
        <taxon>Liliopsida</taxon>
        <taxon>Poales</taxon>
        <taxon>Poaceae</taxon>
        <taxon>PACMAD clade</taxon>
        <taxon>Panicoideae</taxon>
        <taxon>Andropogonodae</taxon>
        <taxon>Andropogoneae</taxon>
        <taxon>Sorghinae</taxon>
        <taxon>Sorghum</taxon>
    </lineage>
</organism>
<reference evidence="3" key="2">
    <citation type="journal article" date="2018" name="Plant J.">
        <title>The Sorghum bicolor reference genome: improved assembly, gene annotations, a transcriptome atlas, and signatures of genome organization.</title>
        <authorList>
            <person name="McCormick R.F."/>
            <person name="Truong S.K."/>
            <person name="Sreedasyam A."/>
            <person name="Jenkins J."/>
            <person name="Shu S."/>
            <person name="Sims D."/>
            <person name="Kennedy M."/>
            <person name="Amirebrahimi M."/>
            <person name="Weers B.D."/>
            <person name="McKinley B."/>
            <person name="Mattison A."/>
            <person name="Morishige D.T."/>
            <person name="Grimwood J."/>
            <person name="Schmutz J."/>
            <person name="Mullet J.E."/>
        </authorList>
    </citation>
    <scope>NUCLEOTIDE SEQUENCE [LARGE SCALE GENOMIC DNA]</scope>
    <source>
        <strain evidence="3">cv. BTx623</strain>
    </source>
</reference>
<dbReference type="Pfam" id="PF06405">
    <property type="entry name" value="RCC_reductase"/>
    <property type="match status" value="1"/>
</dbReference>
<dbReference type="Gene3D" id="3.40.1500.20">
    <property type="match status" value="1"/>
</dbReference>
<dbReference type="EMBL" id="CM000762">
    <property type="protein sequence ID" value="OQU86787.1"/>
    <property type="molecule type" value="Genomic_DNA"/>
</dbReference>
<dbReference type="OrthoDB" id="26525at2759"/>
<reference evidence="2 3" key="1">
    <citation type="journal article" date="2009" name="Nature">
        <title>The Sorghum bicolor genome and the diversification of grasses.</title>
        <authorList>
            <person name="Paterson A.H."/>
            <person name="Bowers J.E."/>
            <person name="Bruggmann R."/>
            <person name="Dubchak I."/>
            <person name="Grimwood J."/>
            <person name="Gundlach H."/>
            <person name="Haberer G."/>
            <person name="Hellsten U."/>
            <person name="Mitros T."/>
            <person name="Poliakov A."/>
            <person name="Schmutz J."/>
            <person name="Spannagl M."/>
            <person name="Tang H."/>
            <person name="Wang X."/>
            <person name="Wicker T."/>
            <person name="Bharti A.K."/>
            <person name="Chapman J."/>
            <person name="Feltus F.A."/>
            <person name="Gowik U."/>
            <person name="Grigoriev I.V."/>
            <person name="Lyons E."/>
            <person name="Maher C.A."/>
            <person name="Martis M."/>
            <person name="Narechania A."/>
            <person name="Otillar R.P."/>
            <person name="Penning B.W."/>
            <person name="Salamov A.A."/>
            <person name="Wang Y."/>
            <person name="Zhang L."/>
            <person name="Carpita N.C."/>
            <person name="Freeling M."/>
            <person name="Gingle A.R."/>
            <person name="Hash C.T."/>
            <person name="Keller B."/>
            <person name="Klein P."/>
            <person name="Kresovich S."/>
            <person name="McCann M.C."/>
            <person name="Ming R."/>
            <person name="Peterson D.G."/>
            <person name="Mehboob-ur-Rahman"/>
            <person name="Ware D."/>
            <person name="Westhoff P."/>
            <person name="Mayer K.F."/>
            <person name="Messing J."/>
            <person name="Rokhsar D.S."/>
        </authorList>
    </citation>
    <scope>NUCLEOTIDE SEQUENCE [LARGE SCALE GENOMIC DNA]</scope>
    <source>
        <strain evidence="3">cv. BTx623</strain>
    </source>
</reference>
<dbReference type="Gramene" id="OQU86787">
    <property type="protein sequence ID" value="OQU86787"/>
    <property type="gene ID" value="SORBI_3003G146500"/>
</dbReference>
<accession>A0A1W0VXB7</accession>
<evidence type="ECO:0008006" key="4">
    <source>
        <dbReference type="Google" id="ProtNLM"/>
    </source>
</evidence>
<keyword evidence="3" id="KW-1185">Reference proteome</keyword>
<dbReference type="PANTHER" id="PTHR34685:SF2">
    <property type="entry name" value="RED CHLOROPHYLL CATABOLITE REDUCTASE, CHLOROPLASTIC"/>
    <property type="match status" value="1"/>
</dbReference>
<dbReference type="GO" id="GO:0015996">
    <property type="term" value="P:chlorophyll catabolic process"/>
    <property type="evidence" value="ECO:0000318"/>
    <property type="project" value="GO_Central"/>
</dbReference>
<name>A0A1W0VXB7_SORBI</name>
<proteinExistence type="predicted"/>
<evidence type="ECO:0000313" key="3">
    <source>
        <dbReference type="Proteomes" id="UP000000768"/>
    </source>
</evidence>
<dbReference type="AlphaFoldDB" id="A0A1W0VXB7"/>
<dbReference type="FunCoup" id="A0A1W0VXB7">
    <property type="interactions" value="1865"/>
</dbReference>
<dbReference type="GO" id="GO:0051743">
    <property type="term" value="F:red chlorophyll catabolite reductase activity"/>
    <property type="evidence" value="ECO:0000318"/>
    <property type="project" value="GO_Central"/>
</dbReference>
<dbReference type="InParanoid" id="A0A1W0VXB7"/>
<gene>
    <name evidence="2" type="ORF">SORBI_3003G146500</name>
</gene>
<dbReference type="STRING" id="4558.A0A1W0VXB7"/>
<evidence type="ECO:0000313" key="2">
    <source>
        <dbReference type="EMBL" id="OQU86787.1"/>
    </source>
</evidence>
<dbReference type="Proteomes" id="UP000000768">
    <property type="component" value="Chromosome 3"/>
</dbReference>
<feature type="region of interest" description="Disordered" evidence="1">
    <location>
        <begin position="92"/>
        <end position="114"/>
    </location>
</feature>
<dbReference type="GO" id="GO:0009507">
    <property type="term" value="C:chloroplast"/>
    <property type="evidence" value="ECO:0000318"/>
    <property type="project" value="GO_Central"/>
</dbReference>